<sequence length="198" mass="22063">MLPSHLLYLHGFRSSPRSAKARAVAAWRDVHRPDLRLCCPQLPPSPREAIALALDLVRDWPLEGTVLVGSSLGGFYATVLAERLGRPAVLFNPAVNPARDLARHIGEQTAWHNPLDRFYFREEFIGELQAMTPAQLSLPERYFPVIATGDEVLDWREMAARYAGAPRLLIEGSDHALSDFEAPLAYMVRSLQLLEPAG</sequence>
<dbReference type="Gene3D" id="3.40.50.1820">
    <property type="entry name" value="alpha/beta hydrolase"/>
    <property type="match status" value="1"/>
</dbReference>
<dbReference type="EMBL" id="VZPB01000001">
    <property type="protein sequence ID" value="KAB0585431.1"/>
    <property type="molecule type" value="Genomic_DNA"/>
</dbReference>
<reference evidence="1 2" key="1">
    <citation type="submission" date="2019-09" db="EMBL/GenBank/DDBJ databases">
        <title>Draft genome sequences of 48 bacterial type strains from the CCUG.</title>
        <authorList>
            <person name="Tunovic T."/>
            <person name="Pineiro-Iglesias B."/>
            <person name="Unosson C."/>
            <person name="Inganas E."/>
            <person name="Ohlen M."/>
            <person name="Cardew S."/>
            <person name="Jensie-Markopoulos S."/>
            <person name="Salva-Serra F."/>
            <person name="Jaen-Luchoro D."/>
            <person name="Karlsson R."/>
            <person name="Svensson-Stadler L."/>
            <person name="Chun J."/>
            <person name="Moore E."/>
        </authorList>
    </citation>
    <scope>NUCLEOTIDE SEQUENCE [LARGE SCALE GENOMIC DNA]</scope>
    <source>
        <strain evidence="1 2">CCUG 30977</strain>
    </source>
</reference>
<dbReference type="InterPro" id="IPR029058">
    <property type="entry name" value="AB_hydrolase_fold"/>
</dbReference>
<dbReference type="PANTHER" id="PTHR35602:SF3">
    <property type="entry name" value="ESTERASE YQIA"/>
    <property type="match status" value="1"/>
</dbReference>
<comment type="caution">
    <text evidence="1">The sequence shown here is derived from an EMBL/GenBank/DDBJ whole genome shotgun (WGS) entry which is preliminary data.</text>
</comment>
<dbReference type="InterPro" id="IPR008886">
    <property type="entry name" value="UPF0227/Esterase_YqiA"/>
</dbReference>
<keyword evidence="2" id="KW-1185">Reference proteome</keyword>
<dbReference type="OrthoDB" id="9814831at2"/>
<dbReference type="PANTHER" id="PTHR35602">
    <property type="entry name" value="ESTERASE YQIA-RELATED"/>
    <property type="match status" value="1"/>
</dbReference>
<proteinExistence type="predicted"/>
<dbReference type="SUPFAM" id="SSF53474">
    <property type="entry name" value="alpha/beta-Hydrolases"/>
    <property type="match status" value="1"/>
</dbReference>
<gene>
    <name evidence="1" type="ORF">F7Q92_00625</name>
</gene>
<accession>A0A643FHA1</accession>
<dbReference type="AlphaFoldDB" id="A0A643FHA1"/>
<evidence type="ECO:0000313" key="2">
    <source>
        <dbReference type="Proteomes" id="UP000430120"/>
    </source>
</evidence>
<dbReference type="RefSeq" id="WP_151122004.1">
    <property type="nucleotide sequence ID" value="NZ_CP088081.1"/>
</dbReference>
<name>A0A643FHA1_IDEDE</name>
<evidence type="ECO:0000313" key="1">
    <source>
        <dbReference type="EMBL" id="KAB0585431.1"/>
    </source>
</evidence>
<dbReference type="Proteomes" id="UP000430120">
    <property type="component" value="Unassembled WGS sequence"/>
</dbReference>
<protein>
    <submittedName>
        <fullName evidence="1">Esterase</fullName>
    </submittedName>
</protein>
<dbReference type="Pfam" id="PF05728">
    <property type="entry name" value="UPF0227"/>
    <property type="match status" value="1"/>
</dbReference>
<organism evidence="1 2">
    <name type="scientific">Ideonella dechloratans</name>
    <dbReference type="NCBI Taxonomy" id="36863"/>
    <lineage>
        <taxon>Bacteria</taxon>
        <taxon>Pseudomonadati</taxon>
        <taxon>Pseudomonadota</taxon>
        <taxon>Betaproteobacteria</taxon>
        <taxon>Burkholderiales</taxon>
        <taxon>Sphaerotilaceae</taxon>
        <taxon>Ideonella</taxon>
    </lineage>
</organism>